<name>A0A143BQS7_9BACT</name>
<dbReference type="Gene3D" id="1.10.10.10">
    <property type="entry name" value="Winged helix-like DNA-binding domain superfamily/Winged helix DNA-binding domain"/>
    <property type="match status" value="1"/>
</dbReference>
<accession>A0A143BQS7</accession>
<proteinExistence type="inferred from homology"/>
<dbReference type="InterPro" id="IPR007627">
    <property type="entry name" value="RNA_pol_sigma70_r2"/>
</dbReference>
<evidence type="ECO:0000256" key="6">
    <source>
        <dbReference type="RuleBase" id="RU000716"/>
    </source>
</evidence>
<dbReference type="PANTHER" id="PTHR43133">
    <property type="entry name" value="RNA POLYMERASE ECF-TYPE SIGMA FACTO"/>
    <property type="match status" value="1"/>
</dbReference>
<dbReference type="PANTHER" id="PTHR43133:SF46">
    <property type="entry name" value="RNA POLYMERASE SIGMA-70 FACTOR ECF SUBFAMILY"/>
    <property type="match status" value="1"/>
</dbReference>
<dbReference type="InterPro" id="IPR014284">
    <property type="entry name" value="RNA_pol_sigma-70_dom"/>
</dbReference>
<dbReference type="CDD" id="cd06171">
    <property type="entry name" value="Sigma70_r4"/>
    <property type="match status" value="1"/>
</dbReference>
<dbReference type="Pfam" id="PF04542">
    <property type="entry name" value="Sigma70_r2"/>
    <property type="match status" value="1"/>
</dbReference>
<dbReference type="AlphaFoldDB" id="A0A143BQS7"/>
<evidence type="ECO:0000259" key="7">
    <source>
        <dbReference type="Pfam" id="PF04542"/>
    </source>
</evidence>
<dbReference type="GO" id="GO:0003677">
    <property type="term" value="F:DNA binding"/>
    <property type="evidence" value="ECO:0007669"/>
    <property type="project" value="UniProtKB-KW"/>
</dbReference>
<evidence type="ECO:0000256" key="4">
    <source>
        <dbReference type="ARBA" id="ARBA00023125"/>
    </source>
</evidence>
<dbReference type="Pfam" id="PF08281">
    <property type="entry name" value="Sigma70_r4_2"/>
    <property type="match status" value="1"/>
</dbReference>
<dbReference type="OrthoDB" id="9780326at2"/>
<protein>
    <recommendedName>
        <fullName evidence="6">RNA polymerase sigma factor</fullName>
    </recommendedName>
</protein>
<feature type="domain" description="RNA polymerase sigma factor 70 region 4 type 2" evidence="8">
    <location>
        <begin position="113"/>
        <end position="164"/>
    </location>
</feature>
<evidence type="ECO:0000256" key="2">
    <source>
        <dbReference type="ARBA" id="ARBA00023015"/>
    </source>
</evidence>
<dbReference type="eggNOG" id="COG1595">
    <property type="taxonomic scope" value="Bacteria"/>
</dbReference>
<dbReference type="SUPFAM" id="SSF88946">
    <property type="entry name" value="Sigma2 domain of RNA polymerase sigma factors"/>
    <property type="match status" value="1"/>
</dbReference>
<comment type="similarity">
    <text evidence="1 6">Belongs to the sigma-70 factor family. ECF subfamily.</text>
</comment>
<dbReference type="Proteomes" id="UP000076404">
    <property type="component" value="Chromosome"/>
</dbReference>
<dbReference type="Gene3D" id="1.10.1740.10">
    <property type="match status" value="1"/>
</dbReference>
<keyword evidence="3 6" id="KW-0731">Sigma factor</keyword>
<evidence type="ECO:0000259" key="8">
    <source>
        <dbReference type="Pfam" id="PF08281"/>
    </source>
</evidence>
<reference evidence="9 10" key="1">
    <citation type="journal article" date="2014" name="Proc. Natl. Acad. Sci. U.S.A.">
        <title>Functional type 2 photosynthetic reaction centers found in the rare bacterial phylum Gemmatimonadetes.</title>
        <authorList>
            <person name="Zeng Y."/>
            <person name="Feng F."/>
            <person name="Medova H."/>
            <person name="Dean J."/>
            <person name="Koblizek M."/>
        </authorList>
    </citation>
    <scope>NUCLEOTIDE SEQUENCE [LARGE SCALE GENOMIC DNA]</scope>
    <source>
        <strain evidence="9 10">AP64</strain>
    </source>
</reference>
<dbReference type="InterPro" id="IPR000838">
    <property type="entry name" value="RNA_pol_sigma70_ECF_CS"/>
</dbReference>
<keyword evidence="2 6" id="KW-0805">Transcription regulation</keyword>
<dbReference type="GO" id="GO:0016987">
    <property type="term" value="F:sigma factor activity"/>
    <property type="evidence" value="ECO:0007669"/>
    <property type="project" value="UniProtKB-KW"/>
</dbReference>
<keyword evidence="5 6" id="KW-0804">Transcription</keyword>
<dbReference type="STRING" id="1379270.GEMMAAP_14170"/>
<feature type="domain" description="RNA polymerase sigma-70 region 2" evidence="7">
    <location>
        <begin position="22"/>
        <end position="84"/>
    </location>
</feature>
<evidence type="ECO:0000256" key="3">
    <source>
        <dbReference type="ARBA" id="ARBA00023082"/>
    </source>
</evidence>
<gene>
    <name evidence="9" type="ORF">GEMMAAP_14170</name>
</gene>
<dbReference type="InterPro" id="IPR039425">
    <property type="entry name" value="RNA_pol_sigma-70-like"/>
</dbReference>
<organism evidence="9 10">
    <name type="scientific">Gemmatimonas phototrophica</name>
    <dbReference type="NCBI Taxonomy" id="1379270"/>
    <lineage>
        <taxon>Bacteria</taxon>
        <taxon>Pseudomonadati</taxon>
        <taxon>Gemmatimonadota</taxon>
        <taxon>Gemmatimonadia</taxon>
        <taxon>Gemmatimonadales</taxon>
        <taxon>Gemmatimonadaceae</taxon>
        <taxon>Gemmatimonas</taxon>
    </lineage>
</organism>
<dbReference type="NCBIfam" id="TIGR02937">
    <property type="entry name" value="sigma70-ECF"/>
    <property type="match status" value="1"/>
</dbReference>
<dbReference type="InterPro" id="IPR036388">
    <property type="entry name" value="WH-like_DNA-bd_sf"/>
</dbReference>
<evidence type="ECO:0000256" key="5">
    <source>
        <dbReference type="ARBA" id="ARBA00023163"/>
    </source>
</evidence>
<evidence type="ECO:0000313" key="9">
    <source>
        <dbReference type="EMBL" id="AMW06874.1"/>
    </source>
</evidence>
<dbReference type="KEGG" id="gph:GEMMAAP_14170"/>
<keyword evidence="4 6" id="KW-0238">DNA-binding</keyword>
<dbReference type="InterPro" id="IPR013249">
    <property type="entry name" value="RNA_pol_sigma70_r4_t2"/>
</dbReference>
<reference evidence="9 10" key="2">
    <citation type="journal article" date="2016" name="Environ. Microbiol. Rep.">
        <title>Metagenomic evidence for the presence of phototrophic Gemmatimonadetes bacteria in diverse environments.</title>
        <authorList>
            <person name="Zeng Y."/>
            <person name="Baumbach J."/>
            <person name="Barbosa E.G."/>
            <person name="Azevedo V."/>
            <person name="Zhang C."/>
            <person name="Koblizek M."/>
        </authorList>
    </citation>
    <scope>NUCLEOTIDE SEQUENCE [LARGE SCALE GENOMIC DNA]</scope>
    <source>
        <strain evidence="9 10">AP64</strain>
    </source>
</reference>
<dbReference type="EMBL" id="CP011454">
    <property type="protein sequence ID" value="AMW06874.1"/>
    <property type="molecule type" value="Genomic_DNA"/>
</dbReference>
<dbReference type="SUPFAM" id="SSF88659">
    <property type="entry name" value="Sigma3 and sigma4 domains of RNA polymerase sigma factors"/>
    <property type="match status" value="1"/>
</dbReference>
<evidence type="ECO:0000313" key="10">
    <source>
        <dbReference type="Proteomes" id="UP000076404"/>
    </source>
</evidence>
<evidence type="ECO:0000256" key="1">
    <source>
        <dbReference type="ARBA" id="ARBA00010641"/>
    </source>
</evidence>
<dbReference type="InterPro" id="IPR013325">
    <property type="entry name" value="RNA_pol_sigma_r2"/>
</dbReference>
<keyword evidence="10" id="KW-1185">Reference proteome</keyword>
<sequence length="171" mass="18809">MPDAADVAAAAGGDRRAFERVYRTHVPKVYSLCLRMLGDRTLADEVTQDVFVRVWEKLPGFRGDSAFGTWLHRVAVNVVLTRRKTSGIQHGRAADDDALELAPTRHEPVGDRLDLEGAIAQLPKGARTVFVLHDVQGFTHEEIGEQLGITPGGSKAQLHRARLLLRAALTR</sequence>
<dbReference type="GO" id="GO:0006352">
    <property type="term" value="P:DNA-templated transcription initiation"/>
    <property type="evidence" value="ECO:0007669"/>
    <property type="project" value="InterPro"/>
</dbReference>
<dbReference type="PROSITE" id="PS01063">
    <property type="entry name" value="SIGMA70_ECF"/>
    <property type="match status" value="1"/>
</dbReference>
<dbReference type="InterPro" id="IPR013324">
    <property type="entry name" value="RNA_pol_sigma_r3/r4-like"/>
</dbReference>